<evidence type="ECO:0000313" key="3">
    <source>
        <dbReference type="EMBL" id="KAI6781411.1"/>
    </source>
</evidence>
<keyword evidence="4" id="KW-1185">Reference proteome</keyword>
<protein>
    <submittedName>
        <fullName evidence="3">Uncharacterized protein</fullName>
    </submittedName>
</protein>
<feature type="transmembrane region" description="Helical" evidence="2">
    <location>
        <begin position="26"/>
        <end position="52"/>
    </location>
</feature>
<feature type="compositionally biased region" description="Low complexity" evidence="1">
    <location>
        <begin position="90"/>
        <end position="102"/>
    </location>
</feature>
<reference evidence="3" key="1">
    <citation type="journal article" date="2021" name="J Fungi (Basel)">
        <title>Genomic and Metabolomic Analyses of the Marine Fungus Emericellopsis cladophorae: Insights into Saltwater Adaptability Mechanisms and Its Biosynthetic Potential.</title>
        <authorList>
            <person name="Goncalves M.F.M."/>
            <person name="Hilario S."/>
            <person name="Van de Peer Y."/>
            <person name="Esteves A.C."/>
            <person name="Alves A."/>
        </authorList>
    </citation>
    <scope>NUCLEOTIDE SEQUENCE</scope>
    <source>
        <strain evidence="3">MUM 19.33</strain>
    </source>
</reference>
<keyword evidence="2" id="KW-0812">Transmembrane</keyword>
<feature type="region of interest" description="Disordered" evidence="1">
    <location>
        <begin position="143"/>
        <end position="193"/>
    </location>
</feature>
<dbReference type="Proteomes" id="UP001055219">
    <property type="component" value="Unassembled WGS sequence"/>
</dbReference>
<sequence length="215" mass="23116">MGFSPLSLLVLPSILCASIPLAVFATFTTIFAFSVLIIRALLIYVDLALYLLPRSQIQNAAKPTTPLPPNSPVLSTSLVKRHCHRRRRSSVASSTVSDPPTSLGLIPSLGPDRDYEGIGGWRVSNGTQEEKDDPWVTVNPRPTSSHAYHHRTPSAGPTTPGTEGYLVMKRRSPKVGMSPNSSRARTPTGIRGAGLQADGYFALSRNTSPMPAKKG</sequence>
<dbReference type="RefSeq" id="XP_051362267.1">
    <property type="nucleotide sequence ID" value="XM_051506482.1"/>
</dbReference>
<gene>
    <name evidence="3" type="ORF">J7T54_002304</name>
</gene>
<keyword evidence="2" id="KW-1133">Transmembrane helix</keyword>
<evidence type="ECO:0000256" key="1">
    <source>
        <dbReference type="SAM" id="MobiDB-lite"/>
    </source>
</evidence>
<dbReference type="EMBL" id="JAGIXG020000022">
    <property type="protein sequence ID" value="KAI6781411.1"/>
    <property type="molecule type" value="Genomic_DNA"/>
</dbReference>
<feature type="region of interest" description="Disordered" evidence="1">
    <location>
        <begin position="82"/>
        <end position="109"/>
    </location>
</feature>
<evidence type="ECO:0000256" key="2">
    <source>
        <dbReference type="SAM" id="Phobius"/>
    </source>
</evidence>
<name>A0A9P9Y157_9HYPO</name>
<keyword evidence="2" id="KW-0472">Membrane</keyword>
<dbReference type="GeneID" id="75828816"/>
<accession>A0A9P9Y157</accession>
<organism evidence="3 4">
    <name type="scientific">Emericellopsis cladophorae</name>
    <dbReference type="NCBI Taxonomy" id="2686198"/>
    <lineage>
        <taxon>Eukaryota</taxon>
        <taxon>Fungi</taxon>
        <taxon>Dikarya</taxon>
        <taxon>Ascomycota</taxon>
        <taxon>Pezizomycotina</taxon>
        <taxon>Sordariomycetes</taxon>
        <taxon>Hypocreomycetidae</taxon>
        <taxon>Hypocreales</taxon>
        <taxon>Bionectriaceae</taxon>
        <taxon>Emericellopsis</taxon>
    </lineage>
</organism>
<comment type="caution">
    <text evidence="3">The sequence shown here is derived from an EMBL/GenBank/DDBJ whole genome shotgun (WGS) entry which is preliminary data.</text>
</comment>
<dbReference type="OrthoDB" id="4492972at2759"/>
<reference evidence="3" key="2">
    <citation type="submission" date="2022-07" db="EMBL/GenBank/DDBJ databases">
        <authorList>
            <person name="Goncalves M.F.M."/>
            <person name="Hilario S."/>
            <person name="Van De Peer Y."/>
            <person name="Esteves A.C."/>
            <person name="Alves A."/>
        </authorList>
    </citation>
    <scope>NUCLEOTIDE SEQUENCE</scope>
    <source>
        <strain evidence="3">MUM 19.33</strain>
    </source>
</reference>
<dbReference type="AlphaFoldDB" id="A0A9P9Y157"/>
<evidence type="ECO:0000313" key="4">
    <source>
        <dbReference type="Proteomes" id="UP001055219"/>
    </source>
</evidence>
<proteinExistence type="predicted"/>